<evidence type="ECO:0000313" key="8">
    <source>
        <dbReference type="EMBL" id="KIW49788.1"/>
    </source>
</evidence>
<evidence type="ECO:0000256" key="5">
    <source>
        <dbReference type="ARBA" id="ARBA00023128"/>
    </source>
</evidence>
<feature type="domain" description="NAD(P)-binding" evidence="7">
    <location>
        <begin position="8"/>
        <end position="161"/>
    </location>
</feature>
<evidence type="ECO:0000256" key="4">
    <source>
        <dbReference type="ARBA" id="ARBA00022946"/>
    </source>
</evidence>
<name>A0A0D2E2P9_9EURO</name>
<comment type="similarity">
    <text evidence="2">Belongs to the FMP52 family.</text>
</comment>
<dbReference type="SUPFAM" id="SSF51735">
    <property type="entry name" value="NAD(P)-binding Rossmann-fold domains"/>
    <property type="match status" value="1"/>
</dbReference>
<evidence type="ECO:0000256" key="1">
    <source>
        <dbReference type="ARBA" id="ARBA00004450"/>
    </source>
</evidence>
<gene>
    <name evidence="8" type="ORF">PV05_11434</name>
</gene>
<sequence length="234" mass="25183">MTTALILGCTGLVGSHILSTLRTSAPQFSSIDIIARRSPPAAPEAAVPVKEFIEKDTSKWVPLVSSLSPAPSVLFCALATTRAAAGSFENQYKLEHDLNIELAKAAKQAGTKTYVLISAAGADLNSFFAYPRMKAELEEHVKEIGFDHTIIVRPGLITGNRQESRPGEAAFRFIAGAMGHVHHSLKDSWAQDADTIAKAAVFAATKVEKGEVKDKVWIVGQKDIMRLGATEREA</sequence>
<keyword evidence="9" id="KW-1185">Reference proteome</keyword>
<keyword evidence="3" id="KW-1000">Mitochondrion outer membrane</keyword>
<comment type="subcellular location">
    <subcellularLocation>
        <location evidence="1">Mitochondrion outer membrane</location>
        <topology evidence="1">Peripheral membrane protein</topology>
    </subcellularLocation>
</comment>
<dbReference type="GO" id="GO:0051170">
    <property type="term" value="P:import into nucleus"/>
    <property type="evidence" value="ECO:0007669"/>
    <property type="project" value="TreeGrafter"/>
</dbReference>
<dbReference type="Proteomes" id="UP000054342">
    <property type="component" value="Unassembled WGS sequence"/>
</dbReference>
<keyword evidence="5" id="KW-0496">Mitochondrion</keyword>
<accession>A0A0D2E2P9</accession>
<reference evidence="8 9" key="1">
    <citation type="submission" date="2015-01" db="EMBL/GenBank/DDBJ databases">
        <title>The Genome Sequence of Exophiala xenobiotica CBS118157.</title>
        <authorList>
            <consortium name="The Broad Institute Genomics Platform"/>
            <person name="Cuomo C."/>
            <person name="de Hoog S."/>
            <person name="Gorbushina A."/>
            <person name="Stielow B."/>
            <person name="Teixiera M."/>
            <person name="Abouelleil A."/>
            <person name="Chapman S.B."/>
            <person name="Priest M."/>
            <person name="Young S.K."/>
            <person name="Wortman J."/>
            <person name="Nusbaum C."/>
            <person name="Birren B."/>
        </authorList>
    </citation>
    <scope>NUCLEOTIDE SEQUENCE [LARGE SCALE GENOMIC DNA]</scope>
    <source>
        <strain evidence="8 9">CBS 118157</strain>
    </source>
</reference>
<dbReference type="GeneID" id="25333342"/>
<evidence type="ECO:0000313" key="9">
    <source>
        <dbReference type="Proteomes" id="UP000054342"/>
    </source>
</evidence>
<dbReference type="InterPro" id="IPR016040">
    <property type="entry name" value="NAD(P)-bd_dom"/>
</dbReference>
<organism evidence="8 9">
    <name type="scientific">Exophiala xenobiotica</name>
    <dbReference type="NCBI Taxonomy" id="348802"/>
    <lineage>
        <taxon>Eukaryota</taxon>
        <taxon>Fungi</taxon>
        <taxon>Dikarya</taxon>
        <taxon>Ascomycota</taxon>
        <taxon>Pezizomycotina</taxon>
        <taxon>Eurotiomycetes</taxon>
        <taxon>Chaetothyriomycetidae</taxon>
        <taxon>Chaetothyriales</taxon>
        <taxon>Herpotrichiellaceae</taxon>
        <taxon>Exophiala</taxon>
    </lineage>
</organism>
<evidence type="ECO:0000256" key="3">
    <source>
        <dbReference type="ARBA" id="ARBA00022787"/>
    </source>
</evidence>
<keyword evidence="6" id="KW-0472">Membrane</keyword>
<evidence type="ECO:0000256" key="6">
    <source>
        <dbReference type="ARBA" id="ARBA00023136"/>
    </source>
</evidence>
<dbReference type="EMBL" id="KN847323">
    <property type="protein sequence ID" value="KIW49788.1"/>
    <property type="molecule type" value="Genomic_DNA"/>
</dbReference>
<dbReference type="HOGENOM" id="CLU_071330_3_0_1"/>
<protein>
    <recommendedName>
        <fullName evidence="7">NAD(P)-binding domain-containing protein</fullName>
    </recommendedName>
</protein>
<dbReference type="InterPro" id="IPR036291">
    <property type="entry name" value="NAD(P)-bd_dom_sf"/>
</dbReference>
<dbReference type="AlphaFoldDB" id="A0A0D2E2P9"/>
<dbReference type="PANTHER" id="PTHR14097">
    <property type="entry name" value="OXIDOREDUCTASE HTATIP2"/>
    <property type="match status" value="1"/>
</dbReference>
<dbReference type="Gene3D" id="3.40.50.720">
    <property type="entry name" value="NAD(P)-binding Rossmann-like Domain"/>
    <property type="match status" value="1"/>
</dbReference>
<evidence type="ECO:0000259" key="7">
    <source>
        <dbReference type="Pfam" id="PF13460"/>
    </source>
</evidence>
<dbReference type="RefSeq" id="XP_013310372.1">
    <property type="nucleotide sequence ID" value="XM_013454918.1"/>
</dbReference>
<dbReference type="GO" id="GO:0005741">
    <property type="term" value="C:mitochondrial outer membrane"/>
    <property type="evidence" value="ECO:0007669"/>
    <property type="project" value="UniProtKB-SubCell"/>
</dbReference>
<evidence type="ECO:0000256" key="2">
    <source>
        <dbReference type="ARBA" id="ARBA00006617"/>
    </source>
</evidence>
<dbReference type="OrthoDB" id="430436at2759"/>
<dbReference type="Pfam" id="PF13460">
    <property type="entry name" value="NAD_binding_10"/>
    <property type="match status" value="1"/>
</dbReference>
<dbReference type="PANTHER" id="PTHR14097:SF7">
    <property type="entry name" value="OXIDOREDUCTASE HTATIP2"/>
    <property type="match status" value="1"/>
</dbReference>
<keyword evidence="4" id="KW-0809">Transit peptide</keyword>
<proteinExistence type="inferred from homology"/>
<dbReference type="STRING" id="348802.A0A0D2E2P9"/>
<dbReference type="FunFam" id="3.40.50.720:FF:000366">
    <property type="entry name" value="Protein FMP52, mitochondrial"/>
    <property type="match status" value="1"/>
</dbReference>